<dbReference type="STRING" id="683228.GA0070617_3510"/>
<dbReference type="RefSeq" id="WP_229688581.1">
    <property type="nucleotide sequence ID" value="NZ_BMMJ01000013.1"/>
</dbReference>
<sequence>MRDPLQVRPGDLTAHAGHLDRTAASLDTARAAGQHVRLGSEAYGQLCAMMPVLLGGVQRTLVDGIGTAAASVRDTAGRVRTSADGYRATDARAEQLLDRVQPAGQPDPVRVFTQQDRARVTDHALPARANPV</sequence>
<dbReference type="Pfam" id="PF10824">
    <property type="entry name" value="T7SS_ESX_EspC"/>
    <property type="match status" value="1"/>
</dbReference>
<dbReference type="GO" id="GO:0009306">
    <property type="term" value="P:protein secretion"/>
    <property type="evidence" value="ECO:0007669"/>
    <property type="project" value="InterPro"/>
</dbReference>
<evidence type="ECO:0000313" key="1">
    <source>
        <dbReference type="EMBL" id="SCL57392.1"/>
    </source>
</evidence>
<evidence type="ECO:0000313" key="2">
    <source>
        <dbReference type="Proteomes" id="UP000198937"/>
    </source>
</evidence>
<keyword evidence="2" id="KW-1185">Reference proteome</keyword>
<accession>A0A1C6UTM0</accession>
<reference evidence="2" key="1">
    <citation type="submission" date="2016-06" db="EMBL/GenBank/DDBJ databases">
        <authorList>
            <person name="Varghese N."/>
            <person name="Submissions Spin"/>
        </authorList>
    </citation>
    <scope>NUCLEOTIDE SEQUENCE [LARGE SCALE GENOMIC DNA]</scope>
    <source>
        <strain evidence="2">DSM 45577</strain>
    </source>
</reference>
<gene>
    <name evidence="1" type="ORF">GA0070617_3510</name>
</gene>
<organism evidence="1 2">
    <name type="scientific">Micromonospora yangpuensis</name>
    <dbReference type="NCBI Taxonomy" id="683228"/>
    <lineage>
        <taxon>Bacteria</taxon>
        <taxon>Bacillati</taxon>
        <taxon>Actinomycetota</taxon>
        <taxon>Actinomycetes</taxon>
        <taxon>Micromonosporales</taxon>
        <taxon>Micromonosporaceae</taxon>
        <taxon>Micromonospora</taxon>
    </lineage>
</organism>
<protein>
    <submittedName>
        <fullName evidence="1">Excreted virulence factor EspC, type VII ESX diderm</fullName>
    </submittedName>
</protein>
<proteinExistence type="predicted"/>
<dbReference type="EMBL" id="FMIA01000002">
    <property type="protein sequence ID" value="SCL57392.1"/>
    <property type="molecule type" value="Genomic_DNA"/>
</dbReference>
<name>A0A1C6UTM0_9ACTN</name>
<dbReference type="Proteomes" id="UP000198937">
    <property type="component" value="Unassembled WGS sequence"/>
</dbReference>
<dbReference type="InterPro" id="IPR022536">
    <property type="entry name" value="EspC"/>
</dbReference>
<dbReference type="AlphaFoldDB" id="A0A1C6UTM0"/>